<feature type="compositionally biased region" description="Basic and acidic residues" evidence="1">
    <location>
        <begin position="53"/>
        <end position="63"/>
    </location>
</feature>
<feature type="compositionally biased region" description="Basic and acidic residues" evidence="1">
    <location>
        <begin position="1"/>
        <end position="17"/>
    </location>
</feature>
<accession>A0A927LYE9</accession>
<evidence type="ECO:0000313" key="2">
    <source>
        <dbReference type="EMBL" id="MBE1484689.1"/>
    </source>
</evidence>
<protein>
    <submittedName>
        <fullName evidence="2">Uncharacterized protein</fullName>
    </submittedName>
</protein>
<feature type="compositionally biased region" description="Basic and acidic residues" evidence="1">
    <location>
        <begin position="260"/>
        <end position="274"/>
    </location>
</feature>
<organism evidence="2 3">
    <name type="scientific">Plantactinospora soyae</name>
    <dbReference type="NCBI Taxonomy" id="1544732"/>
    <lineage>
        <taxon>Bacteria</taxon>
        <taxon>Bacillati</taxon>
        <taxon>Actinomycetota</taxon>
        <taxon>Actinomycetes</taxon>
        <taxon>Micromonosporales</taxon>
        <taxon>Micromonosporaceae</taxon>
        <taxon>Plantactinospora</taxon>
    </lineage>
</organism>
<feature type="compositionally biased region" description="Low complexity" evidence="1">
    <location>
        <begin position="184"/>
        <end position="199"/>
    </location>
</feature>
<keyword evidence="3" id="KW-1185">Reference proteome</keyword>
<feature type="compositionally biased region" description="Basic and acidic residues" evidence="1">
    <location>
        <begin position="83"/>
        <end position="100"/>
    </location>
</feature>
<dbReference type="AlphaFoldDB" id="A0A927LYE9"/>
<evidence type="ECO:0000256" key="1">
    <source>
        <dbReference type="SAM" id="MobiDB-lite"/>
    </source>
</evidence>
<feature type="compositionally biased region" description="Acidic residues" evidence="1">
    <location>
        <begin position="101"/>
        <end position="112"/>
    </location>
</feature>
<sequence length="449" mass="46943">MRQQDRQINDDTPDVIKSEPVPVPGPGNVESPPPDDPDYRHRAGYPGTGVADHGPEDALDERGSYGNDLATSGPGPQSDEPATDARAREERRGDDRLPEERAEDEALDDDALDDRTPADRTADPDGDDDRGSSDRGDLADASQADSGTDPRGDADDPAADGSDRTDTRDRPDFHEPAPLPTSFGAPTVGGAVAAAAMAGSHRDAREEDTVRSGDGPAEDRIDGVGDEPKRDYHATRGGDEDRSLGAADATASERTGGPAVDRDSGDRDPVDRSSIDGIGSVDPVAVGTSHPVNPDVLSAGNPDAIAGAGRGPDAGGTTDTGSTTEPGSVTGIGSATDASTDDDTGSTPDGEMLPGAAPAEPIVAILDPDTVQGFRDRWREVQLRFVDDPPGATADAHQLVEESVEAVTAALTRQREDLGGWQRDGATDTEQLRMVVRRHRDFLDRLLGH</sequence>
<feature type="region of interest" description="Disordered" evidence="1">
    <location>
        <begin position="1"/>
        <end position="359"/>
    </location>
</feature>
<name>A0A927LYE9_9ACTN</name>
<evidence type="ECO:0000313" key="3">
    <source>
        <dbReference type="Proteomes" id="UP000649753"/>
    </source>
</evidence>
<gene>
    <name evidence="2" type="ORF">H4W31_000327</name>
</gene>
<dbReference type="EMBL" id="JADBEB010000001">
    <property type="protein sequence ID" value="MBE1484689.1"/>
    <property type="molecule type" value="Genomic_DNA"/>
</dbReference>
<dbReference type="Proteomes" id="UP000649753">
    <property type="component" value="Unassembled WGS sequence"/>
</dbReference>
<feature type="compositionally biased region" description="Basic and acidic residues" evidence="1">
    <location>
        <begin position="161"/>
        <end position="175"/>
    </location>
</feature>
<proteinExistence type="predicted"/>
<reference evidence="2" key="1">
    <citation type="submission" date="2020-10" db="EMBL/GenBank/DDBJ databases">
        <title>Sequencing the genomes of 1000 actinobacteria strains.</title>
        <authorList>
            <person name="Klenk H.-P."/>
        </authorList>
    </citation>
    <scope>NUCLEOTIDE SEQUENCE</scope>
    <source>
        <strain evidence="2">DSM 46832</strain>
    </source>
</reference>
<feature type="compositionally biased region" description="Basic and acidic residues" evidence="1">
    <location>
        <begin position="200"/>
        <end position="243"/>
    </location>
</feature>
<feature type="compositionally biased region" description="Low complexity" evidence="1">
    <location>
        <begin position="315"/>
        <end position="338"/>
    </location>
</feature>
<comment type="caution">
    <text evidence="2">The sequence shown here is derived from an EMBL/GenBank/DDBJ whole genome shotgun (WGS) entry which is preliminary data.</text>
</comment>
<feature type="compositionally biased region" description="Basic and acidic residues" evidence="1">
    <location>
        <begin position="113"/>
        <end position="138"/>
    </location>
</feature>
<dbReference type="RefSeq" id="WP_192765011.1">
    <property type="nucleotide sequence ID" value="NZ_JADBEB010000001.1"/>
</dbReference>